<name>A0ABQ6IW01_9MICO</name>
<keyword evidence="2" id="KW-1185">Reference proteome</keyword>
<dbReference type="Proteomes" id="UP001157126">
    <property type="component" value="Unassembled WGS sequence"/>
</dbReference>
<evidence type="ECO:0000313" key="1">
    <source>
        <dbReference type="EMBL" id="GMA42128.1"/>
    </source>
</evidence>
<organism evidence="1 2">
    <name type="scientific">Mobilicoccus caccae</name>
    <dbReference type="NCBI Taxonomy" id="1859295"/>
    <lineage>
        <taxon>Bacteria</taxon>
        <taxon>Bacillati</taxon>
        <taxon>Actinomycetota</taxon>
        <taxon>Actinomycetes</taxon>
        <taxon>Micrococcales</taxon>
        <taxon>Dermatophilaceae</taxon>
        <taxon>Mobilicoccus</taxon>
    </lineage>
</organism>
<dbReference type="RefSeq" id="WP_284305581.1">
    <property type="nucleotide sequence ID" value="NZ_BSUO01000001.1"/>
</dbReference>
<dbReference type="EMBL" id="BSUO01000001">
    <property type="protein sequence ID" value="GMA42128.1"/>
    <property type="molecule type" value="Genomic_DNA"/>
</dbReference>
<accession>A0ABQ6IW01</accession>
<protein>
    <submittedName>
        <fullName evidence="1">Uncharacterized protein</fullName>
    </submittedName>
</protein>
<evidence type="ECO:0000313" key="2">
    <source>
        <dbReference type="Proteomes" id="UP001157126"/>
    </source>
</evidence>
<reference evidence="2" key="1">
    <citation type="journal article" date="2019" name="Int. J. Syst. Evol. Microbiol.">
        <title>The Global Catalogue of Microorganisms (GCM) 10K type strain sequencing project: providing services to taxonomists for standard genome sequencing and annotation.</title>
        <authorList>
            <consortium name="The Broad Institute Genomics Platform"/>
            <consortium name="The Broad Institute Genome Sequencing Center for Infectious Disease"/>
            <person name="Wu L."/>
            <person name="Ma J."/>
        </authorList>
    </citation>
    <scope>NUCLEOTIDE SEQUENCE [LARGE SCALE GENOMIC DNA]</scope>
    <source>
        <strain evidence="2">NBRC 113072</strain>
    </source>
</reference>
<comment type="caution">
    <text evidence="1">The sequence shown here is derived from an EMBL/GenBank/DDBJ whole genome shotgun (WGS) entry which is preliminary data.</text>
</comment>
<gene>
    <name evidence="1" type="ORF">GCM10025883_41730</name>
</gene>
<proteinExistence type="predicted"/>
<sequence>MTVRRPWRSAEQATLLDDLRAGRPPTLICTDLARTPDDVHRRITSLLGEGPTAAHAGDVADLDLLWLRLRGAHVAPTAPTPAAVAAMWQSMSGVALSPAHQDELARDPAIPGLAAAGRHALLVSGRQVLDATGLLDLDEWRRAATALAAPADPGPARRGAAWTAAARRLLTAVVDDIAPDAPRRALRTHLSLDGPGGHPTRVDHPLRRAAVVEVSRAAGVAGRPAAILRDVLVEPRAVELLVTSLGPSFAAATTLAMFGGRHETEALRVAGRVTSPWRRPPDLGRGAVVRTRVG</sequence>